<accession>A0A317F4Q2</accession>
<dbReference type="Proteomes" id="UP000245391">
    <property type="component" value="Unassembled WGS sequence"/>
</dbReference>
<proteinExistence type="predicted"/>
<dbReference type="AlphaFoldDB" id="A0A317F4Q2"/>
<evidence type="ECO:0000313" key="2">
    <source>
        <dbReference type="Proteomes" id="UP000245391"/>
    </source>
</evidence>
<comment type="caution">
    <text evidence="1">The sequence shown here is derived from an EMBL/GenBank/DDBJ whole genome shotgun (WGS) entry which is preliminary data.</text>
</comment>
<reference evidence="2" key="1">
    <citation type="submission" date="2018-05" db="EMBL/GenBank/DDBJ databases">
        <title>Pedobacter paludis sp. nov., isolated from wetland soil.</title>
        <authorList>
            <person name="Zhang Y."/>
        </authorList>
    </citation>
    <scope>NUCLEOTIDE SEQUENCE [LARGE SCALE GENOMIC DNA]</scope>
    <source>
        <strain evidence="2">R-8</strain>
    </source>
</reference>
<dbReference type="EMBL" id="QGNY01000001">
    <property type="protein sequence ID" value="PWS33303.1"/>
    <property type="molecule type" value="Genomic_DNA"/>
</dbReference>
<organism evidence="1 2">
    <name type="scientific">Pedobacter paludis</name>
    <dbReference type="NCBI Taxonomy" id="2203212"/>
    <lineage>
        <taxon>Bacteria</taxon>
        <taxon>Pseudomonadati</taxon>
        <taxon>Bacteroidota</taxon>
        <taxon>Sphingobacteriia</taxon>
        <taxon>Sphingobacteriales</taxon>
        <taxon>Sphingobacteriaceae</taxon>
        <taxon>Pedobacter</taxon>
    </lineage>
</organism>
<evidence type="ECO:0000313" key="1">
    <source>
        <dbReference type="EMBL" id="PWS33303.1"/>
    </source>
</evidence>
<gene>
    <name evidence="1" type="ORF">DF947_01370</name>
</gene>
<sequence length="210" mass="24171">MLWDLLYESFALDEDSNMFHGAQGFYTIPIFHKKNTKGFTALRLHIWKEGSEENHDDRFKIHSHLCYAKSLVLYGKILNTEYKTEVTVNRNAESSLFFVKWQTPASKNINQQTSILQNTGINILYYQSRQDEISEGSIYEIKEGDYHSSVSVMDSNVKINATIFMFNSEKGWTENGYVIGPSEISQTQTVRNPVESAKMIIDELNCAMKN</sequence>
<protein>
    <submittedName>
        <fullName evidence="1">Uncharacterized protein</fullName>
    </submittedName>
</protein>
<name>A0A317F4Q2_9SPHI</name>
<keyword evidence="2" id="KW-1185">Reference proteome</keyword>